<dbReference type="Gene3D" id="2.20.110.10">
    <property type="entry name" value="Histone H3 K4-specific methyltransferase SET7/9 N-terminal domain"/>
    <property type="match status" value="2"/>
</dbReference>
<protein>
    <recommendedName>
        <fullName evidence="3">Toxin-antitoxin system YwqK family antitoxin</fullName>
    </recommendedName>
</protein>
<keyword evidence="2" id="KW-1185">Reference proteome</keyword>
<sequence length="144" mass="17004">MKTQCFYIDGRIDGKFQSFYENGFKDVVCEYKNGKLEGKYIEYSEDSNGKIYGVKSLKNGLVEGKETYYYDYPKSIDYQITYSKGKKNGDCKQWYPTGQLKLYRIYKNNKLMYHSTYTEGGKKIREGKWDESSNKMIYTSKDDL</sequence>
<dbReference type="RefSeq" id="WP_052432265.1">
    <property type="nucleotide sequence ID" value="NZ_JRYR02000001.1"/>
</dbReference>
<proteinExistence type="predicted"/>
<gene>
    <name evidence="1" type="ORF">NH26_08655</name>
</gene>
<dbReference type="AlphaFoldDB" id="A0A1S1YZI0"/>
<dbReference type="EMBL" id="JRYR02000001">
    <property type="protein sequence ID" value="OHX66421.1"/>
    <property type="molecule type" value="Genomic_DNA"/>
</dbReference>
<dbReference type="SUPFAM" id="SSF82185">
    <property type="entry name" value="Histone H3 K4-specific methyltransferase SET7/9 N-terminal domain"/>
    <property type="match status" value="1"/>
</dbReference>
<comment type="caution">
    <text evidence="1">The sequence shown here is derived from an EMBL/GenBank/DDBJ whole genome shotgun (WGS) entry which is preliminary data.</text>
</comment>
<organism evidence="1 2">
    <name type="scientific">Flammeovirga pacifica</name>
    <dbReference type="NCBI Taxonomy" id="915059"/>
    <lineage>
        <taxon>Bacteria</taxon>
        <taxon>Pseudomonadati</taxon>
        <taxon>Bacteroidota</taxon>
        <taxon>Cytophagia</taxon>
        <taxon>Cytophagales</taxon>
        <taxon>Flammeovirgaceae</taxon>
        <taxon>Flammeovirga</taxon>
    </lineage>
</organism>
<name>A0A1S1YZI0_FLAPC</name>
<dbReference type="Proteomes" id="UP000179797">
    <property type="component" value="Unassembled WGS sequence"/>
</dbReference>
<evidence type="ECO:0008006" key="3">
    <source>
        <dbReference type="Google" id="ProtNLM"/>
    </source>
</evidence>
<evidence type="ECO:0000313" key="2">
    <source>
        <dbReference type="Proteomes" id="UP000179797"/>
    </source>
</evidence>
<evidence type="ECO:0000313" key="1">
    <source>
        <dbReference type="EMBL" id="OHX66421.1"/>
    </source>
</evidence>
<reference evidence="1 2" key="1">
    <citation type="journal article" date="2012" name="Int. J. Syst. Evol. Microbiol.">
        <title>Flammeovirga pacifica sp. nov., isolated from deep-sea sediment.</title>
        <authorList>
            <person name="Xu H."/>
            <person name="Fu Y."/>
            <person name="Yang N."/>
            <person name="Ding Z."/>
            <person name="Lai Q."/>
            <person name="Zeng R."/>
        </authorList>
    </citation>
    <scope>NUCLEOTIDE SEQUENCE [LARGE SCALE GENOMIC DNA]</scope>
    <source>
        <strain evidence="2">DSM 24597 / LMG 26175 / WPAGA1</strain>
    </source>
</reference>
<dbReference type="OrthoDB" id="659070at2"/>
<accession>A0A1S1YZI0</accession>